<organism evidence="1 2">
    <name type="scientific">Pleurodeles waltl</name>
    <name type="common">Iberian ribbed newt</name>
    <dbReference type="NCBI Taxonomy" id="8319"/>
    <lineage>
        <taxon>Eukaryota</taxon>
        <taxon>Metazoa</taxon>
        <taxon>Chordata</taxon>
        <taxon>Craniata</taxon>
        <taxon>Vertebrata</taxon>
        <taxon>Euteleostomi</taxon>
        <taxon>Amphibia</taxon>
        <taxon>Batrachia</taxon>
        <taxon>Caudata</taxon>
        <taxon>Salamandroidea</taxon>
        <taxon>Salamandridae</taxon>
        <taxon>Pleurodelinae</taxon>
        <taxon>Pleurodeles</taxon>
    </lineage>
</organism>
<comment type="caution">
    <text evidence="1">The sequence shown here is derived from an EMBL/GenBank/DDBJ whole genome shotgun (WGS) entry which is preliminary data.</text>
</comment>
<reference evidence="1" key="1">
    <citation type="journal article" date="2022" name="bioRxiv">
        <title>Sequencing and chromosome-scale assembly of the giantPleurodeles waltlgenome.</title>
        <authorList>
            <person name="Brown T."/>
            <person name="Elewa A."/>
            <person name="Iarovenko S."/>
            <person name="Subramanian E."/>
            <person name="Araus A.J."/>
            <person name="Petzold A."/>
            <person name="Susuki M."/>
            <person name="Suzuki K.-i.T."/>
            <person name="Hayashi T."/>
            <person name="Toyoda A."/>
            <person name="Oliveira C."/>
            <person name="Osipova E."/>
            <person name="Leigh N.D."/>
            <person name="Simon A."/>
            <person name="Yun M.H."/>
        </authorList>
    </citation>
    <scope>NUCLEOTIDE SEQUENCE</scope>
    <source>
        <strain evidence="1">20211129_DDA</strain>
        <tissue evidence="1">Liver</tissue>
    </source>
</reference>
<keyword evidence="2" id="KW-1185">Reference proteome</keyword>
<dbReference type="Proteomes" id="UP001066276">
    <property type="component" value="Chromosome 4_2"/>
</dbReference>
<dbReference type="EMBL" id="JANPWB010000008">
    <property type="protein sequence ID" value="KAJ1162402.1"/>
    <property type="molecule type" value="Genomic_DNA"/>
</dbReference>
<sequence>MVPGRNLGSPFPGSLFVNTNRTQNQGPSSAKYNLILLGRSETDLQLRVEASTGSNQARGDAKRMLCILLAFARLEVERSETLSRLKGKVPYAIPSVLLARHLVSVEVCMLRTLSCCRAKRAVEKAQRDDCQTRLT</sequence>
<evidence type="ECO:0000313" key="2">
    <source>
        <dbReference type="Proteomes" id="UP001066276"/>
    </source>
</evidence>
<proteinExistence type="predicted"/>
<evidence type="ECO:0000313" key="1">
    <source>
        <dbReference type="EMBL" id="KAJ1162402.1"/>
    </source>
</evidence>
<accession>A0AAV7SCX8</accession>
<gene>
    <name evidence="1" type="ORF">NDU88_002870</name>
</gene>
<name>A0AAV7SCX8_PLEWA</name>
<dbReference type="AlphaFoldDB" id="A0AAV7SCX8"/>
<protein>
    <submittedName>
        <fullName evidence="1">Uncharacterized protein</fullName>
    </submittedName>
</protein>